<proteinExistence type="predicted"/>
<evidence type="ECO:0000313" key="2">
    <source>
        <dbReference type="EMBL" id="GAA56281.1"/>
    </source>
</evidence>
<name>G7YTK1_CLOSI</name>
<gene>
    <name evidence="2" type="ORF">CLF_110500</name>
</gene>
<sequence length="569" mass="65550">MESPECLEPTVSRPQATYQQCDQHFRITTSVLCFCSTLSAFQKSTIRDHKHSIENREINIFVNISLSFRQAQRHENSFCEGKCENHIQGVELAFENKLDVPQPLPTVLEHITQAKLRMNLLVSSLTIWFFTPMRCHRSVIAVSKNAHKGILMAATRNLETFHQLKLCIKVTGFVLILVNELANRRISFSSERFTLSRLRRLILQCGSKLISLSRMSTFKTVNISRRHSPSGSFRQSLQFVLHSESLIWPFGIPVVDTIFETSNFRRANCVRTSTNNNANRLFNCASIGSNVDASYYQGEFLKPSPKGSSKYSLFRMESAEVYGRVGFVGVGTEEYSDSEGQTNVKIASGNHPEDSPRRCGPQERQNRGSFQCCKYGYNRYNSSSHLLLLSPQRNTRSFLPENFKKSHFECNQMAVIIGTVKKNRIFEDSRTVVRCSRSFQNRHRTESPFRCRTERMVFLAALQDRYEEYVTSIPTRLELFSYLLKRKIHTSLQNPAELHNIIKHRKIELKKCFVGRLDLQEFCPQPSTRRFNASSIPTDHLKRMVFTRCVHSEAIPYHLINGFQKRGKA</sequence>
<dbReference type="EMBL" id="DF144206">
    <property type="protein sequence ID" value="GAA56281.1"/>
    <property type="molecule type" value="Genomic_DNA"/>
</dbReference>
<feature type="compositionally biased region" description="Basic and acidic residues" evidence="1">
    <location>
        <begin position="351"/>
        <end position="364"/>
    </location>
</feature>
<evidence type="ECO:0000313" key="3">
    <source>
        <dbReference type="Proteomes" id="UP000008909"/>
    </source>
</evidence>
<feature type="region of interest" description="Disordered" evidence="1">
    <location>
        <begin position="339"/>
        <end position="364"/>
    </location>
</feature>
<accession>G7YTK1</accession>
<evidence type="ECO:0000256" key="1">
    <source>
        <dbReference type="SAM" id="MobiDB-lite"/>
    </source>
</evidence>
<reference evidence="2" key="1">
    <citation type="journal article" date="2011" name="Genome Biol.">
        <title>The draft genome of the carcinogenic human liver fluke Clonorchis sinensis.</title>
        <authorList>
            <person name="Wang X."/>
            <person name="Chen W."/>
            <person name="Huang Y."/>
            <person name="Sun J."/>
            <person name="Men J."/>
            <person name="Liu H."/>
            <person name="Luo F."/>
            <person name="Guo L."/>
            <person name="Lv X."/>
            <person name="Deng C."/>
            <person name="Zhou C."/>
            <person name="Fan Y."/>
            <person name="Li X."/>
            <person name="Huang L."/>
            <person name="Hu Y."/>
            <person name="Liang C."/>
            <person name="Hu X."/>
            <person name="Xu J."/>
            <person name="Yu X."/>
        </authorList>
    </citation>
    <scope>NUCLEOTIDE SEQUENCE [LARGE SCALE GENOMIC DNA]</scope>
    <source>
        <strain evidence="2">Henan</strain>
    </source>
</reference>
<keyword evidence="3" id="KW-1185">Reference proteome</keyword>
<dbReference type="Proteomes" id="UP000008909">
    <property type="component" value="Unassembled WGS sequence"/>
</dbReference>
<reference key="2">
    <citation type="submission" date="2011-10" db="EMBL/GenBank/DDBJ databases">
        <title>The genome and transcriptome sequence of Clonorchis sinensis provide insights into the carcinogenic liver fluke.</title>
        <authorList>
            <person name="Wang X."/>
            <person name="Huang Y."/>
            <person name="Chen W."/>
            <person name="Liu H."/>
            <person name="Guo L."/>
            <person name="Chen Y."/>
            <person name="Luo F."/>
            <person name="Zhou W."/>
            <person name="Sun J."/>
            <person name="Mao Q."/>
            <person name="Liang P."/>
            <person name="Zhou C."/>
            <person name="Tian Y."/>
            <person name="Men J."/>
            <person name="Lv X."/>
            <person name="Huang L."/>
            <person name="Zhou J."/>
            <person name="Hu Y."/>
            <person name="Li R."/>
            <person name="Zhang F."/>
            <person name="Lei H."/>
            <person name="Li X."/>
            <person name="Hu X."/>
            <person name="Liang C."/>
            <person name="Xu J."/>
            <person name="Wu Z."/>
            <person name="Yu X."/>
        </authorList>
    </citation>
    <scope>NUCLEOTIDE SEQUENCE</scope>
    <source>
        <strain>Henan</strain>
    </source>
</reference>
<organism evidence="2 3">
    <name type="scientific">Clonorchis sinensis</name>
    <name type="common">Chinese liver fluke</name>
    <dbReference type="NCBI Taxonomy" id="79923"/>
    <lineage>
        <taxon>Eukaryota</taxon>
        <taxon>Metazoa</taxon>
        <taxon>Spiralia</taxon>
        <taxon>Lophotrochozoa</taxon>
        <taxon>Platyhelminthes</taxon>
        <taxon>Trematoda</taxon>
        <taxon>Digenea</taxon>
        <taxon>Opisthorchiida</taxon>
        <taxon>Opisthorchiata</taxon>
        <taxon>Opisthorchiidae</taxon>
        <taxon>Clonorchis</taxon>
    </lineage>
</organism>
<protein>
    <submittedName>
        <fullName evidence="2">Uncharacterized protein</fullName>
    </submittedName>
</protein>
<dbReference type="AlphaFoldDB" id="G7YTK1"/>